<dbReference type="STRING" id="1131731.BAZO_06454"/>
<dbReference type="InterPro" id="IPR052622">
    <property type="entry name" value="Glycosyltransferase_G1"/>
</dbReference>
<evidence type="ECO:0000259" key="1">
    <source>
        <dbReference type="Pfam" id="PF00534"/>
    </source>
</evidence>
<feature type="domain" description="Glycosyl transferase family 1" evidence="1">
    <location>
        <begin position="161"/>
        <end position="316"/>
    </location>
</feature>
<dbReference type="PANTHER" id="PTHR46660">
    <property type="match status" value="1"/>
</dbReference>
<dbReference type="Gene3D" id="3.40.50.2000">
    <property type="entry name" value="Glycogen Phosphorylase B"/>
    <property type="match status" value="2"/>
</dbReference>
<evidence type="ECO:0000313" key="3">
    <source>
        <dbReference type="Proteomes" id="UP000006315"/>
    </source>
</evidence>
<gene>
    <name evidence="2" type="ORF">BAZO_06454</name>
</gene>
<evidence type="ECO:0000313" key="2">
    <source>
        <dbReference type="EMBL" id="EKN68133.1"/>
    </source>
</evidence>
<dbReference type="CDD" id="cd03801">
    <property type="entry name" value="GT4_PimA-like"/>
    <property type="match status" value="1"/>
</dbReference>
<dbReference type="PATRIC" id="fig|1131731.3.peg.1353"/>
<dbReference type="InterPro" id="IPR001296">
    <property type="entry name" value="Glyco_trans_1"/>
</dbReference>
<proteinExistence type="predicted"/>
<dbReference type="SUPFAM" id="SSF53756">
    <property type="entry name" value="UDP-Glycosyltransferase/glycogen phosphorylase"/>
    <property type="match status" value="1"/>
</dbReference>
<protein>
    <submittedName>
        <fullName evidence="2">Glycosyl transferase group 1 protein</fullName>
    </submittedName>
</protein>
<dbReference type="Proteomes" id="UP000006315">
    <property type="component" value="Unassembled WGS sequence"/>
</dbReference>
<dbReference type="Pfam" id="PF00534">
    <property type="entry name" value="Glycos_transf_1"/>
    <property type="match status" value="1"/>
</dbReference>
<dbReference type="EMBL" id="AJLR01000042">
    <property type="protein sequence ID" value="EKN68133.1"/>
    <property type="molecule type" value="Genomic_DNA"/>
</dbReference>
<keyword evidence="3" id="KW-1185">Reference proteome</keyword>
<comment type="caution">
    <text evidence="2">The sequence shown here is derived from an EMBL/GenBank/DDBJ whole genome shotgun (WGS) entry which is preliminary data.</text>
</comment>
<name>K6DJ54_SCHAZ</name>
<dbReference type="AlphaFoldDB" id="K6DJ54"/>
<reference evidence="2 3" key="1">
    <citation type="journal article" date="2012" name="Front. Microbiol.">
        <title>Redundancy and modularity in membrane-associated dissimilatory nitrate reduction in Bacillus.</title>
        <authorList>
            <person name="Heylen K."/>
            <person name="Keltjens J."/>
        </authorList>
    </citation>
    <scope>NUCLEOTIDE SEQUENCE [LARGE SCALE GENOMIC DNA]</scope>
    <source>
        <strain evidence="2 3">LMG 9581</strain>
    </source>
</reference>
<organism evidence="2 3">
    <name type="scientific">Schinkia azotoformans LMG 9581</name>
    <dbReference type="NCBI Taxonomy" id="1131731"/>
    <lineage>
        <taxon>Bacteria</taxon>
        <taxon>Bacillati</taxon>
        <taxon>Bacillota</taxon>
        <taxon>Bacilli</taxon>
        <taxon>Bacillales</taxon>
        <taxon>Bacillaceae</taxon>
        <taxon>Calidifontibacillus/Schinkia group</taxon>
        <taxon>Schinkia</taxon>
    </lineage>
</organism>
<accession>K6DJ54</accession>
<keyword evidence="2" id="KW-0808">Transferase</keyword>
<dbReference type="PANTHER" id="PTHR46660:SF2">
    <property type="entry name" value="GLYCOSYLTRANSFERASE 1 DOMAIN-CONTAINING PROTEIN 1"/>
    <property type="match status" value="1"/>
</dbReference>
<sequence>MSPMKILLLTPFLYSNRGNSTTAKRIASGLEQNGVDVTVFAYEEDAWNDEIDRQAKNCDLIHIIHFYRFSKWAKKTKFQLNKPYIMTNGGTDVNLDLYNLGNRAEMLDILQNASAITVFTDDAKAKLCHAYSGMGLRIEVIMQSVWFPISEENADDLKLGIGEPAILLPSGLRAVKDVFFLMEEIVGLQKKYPNLQFLIAGMVLDENIYETLNQYIEKYSWIHFLENVPIENMVSLYKWAHIVLNTSISEGQSSAILEAMEMGCVVLARNNPGNASIIEDGVNGYLFNDGKEFLNKINVVLTEQEKAQRIIQNAKNFVQTNHYFEDEIKAFIKLYQDCLQKP</sequence>
<dbReference type="GO" id="GO:0016757">
    <property type="term" value="F:glycosyltransferase activity"/>
    <property type="evidence" value="ECO:0007669"/>
    <property type="project" value="InterPro"/>
</dbReference>